<comment type="caution">
    <text evidence="1">The sequence shown here is derived from an EMBL/GenBank/DDBJ whole genome shotgun (WGS) entry which is preliminary data.</text>
</comment>
<evidence type="ECO:0000313" key="1">
    <source>
        <dbReference type="EMBL" id="KAK7605092.1"/>
    </source>
</evidence>
<gene>
    <name evidence="1" type="ORF">V9T40_006950</name>
</gene>
<dbReference type="EMBL" id="JBBCAQ010000002">
    <property type="protein sequence ID" value="KAK7605092.1"/>
    <property type="molecule type" value="Genomic_DNA"/>
</dbReference>
<organism evidence="1 2">
    <name type="scientific">Parthenolecanium corni</name>
    <dbReference type="NCBI Taxonomy" id="536013"/>
    <lineage>
        <taxon>Eukaryota</taxon>
        <taxon>Metazoa</taxon>
        <taxon>Ecdysozoa</taxon>
        <taxon>Arthropoda</taxon>
        <taxon>Hexapoda</taxon>
        <taxon>Insecta</taxon>
        <taxon>Pterygota</taxon>
        <taxon>Neoptera</taxon>
        <taxon>Paraneoptera</taxon>
        <taxon>Hemiptera</taxon>
        <taxon>Sternorrhyncha</taxon>
        <taxon>Coccoidea</taxon>
        <taxon>Coccidae</taxon>
        <taxon>Parthenolecanium</taxon>
    </lineage>
</organism>
<proteinExistence type="predicted"/>
<sequence length="87" mass="9774">MSTQLLLEEDLGSLHKTRLLSNKFRLSPPPARMSSTTKLADKPELVKYTAYIGQLRTQMDDIQLGILILISLPKIIIFNSNQSDLCS</sequence>
<reference evidence="1 2" key="1">
    <citation type="submission" date="2024-03" db="EMBL/GenBank/DDBJ databases">
        <title>Adaptation during the transition from Ophiocordyceps entomopathogen to insect associate is accompanied by gene loss and intensified selection.</title>
        <authorList>
            <person name="Ward C.M."/>
            <person name="Onetto C.A."/>
            <person name="Borneman A.R."/>
        </authorList>
    </citation>
    <scope>NUCLEOTIDE SEQUENCE [LARGE SCALE GENOMIC DNA]</scope>
    <source>
        <strain evidence="1">AWRI1</strain>
        <tissue evidence="1">Single Adult Female</tissue>
    </source>
</reference>
<evidence type="ECO:0000313" key="2">
    <source>
        <dbReference type="Proteomes" id="UP001367676"/>
    </source>
</evidence>
<dbReference type="AlphaFoldDB" id="A0AAN9TUE2"/>
<protein>
    <submittedName>
        <fullName evidence="1">Uncharacterized protein</fullName>
    </submittedName>
</protein>
<keyword evidence="2" id="KW-1185">Reference proteome</keyword>
<name>A0AAN9TUE2_9HEMI</name>
<dbReference type="Proteomes" id="UP001367676">
    <property type="component" value="Unassembled WGS sequence"/>
</dbReference>
<accession>A0AAN9TUE2</accession>